<feature type="transmembrane region" description="Helical" evidence="5">
    <location>
        <begin position="42"/>
        <end position="60"/>
    </location>
</feature>
<dbReference type="PANTHER" id="PTHR43683">
    <property type="entry name" value="MULTIDRUG EFFLUX PROTEIN YFMO"/>
    <property type="match status" value="1"/>
</dbReference>
<dbReference type="PROSITE" id="PS50850">
    <property type="entry name" value="MFS"/>
    <property type="match status" value="1"/>
</dbReference>
<evidence type="ECO:0000256" key="3">
    <source>
        <dbReference type="ARBA" id="ARBA00022989"/>
    </source>
</evidence>
<feature type="transmembrane region" description="Helical" evidence="5">
    <location>
        <begin position="197"/>
        <end position="218"/>
    </location>
</feature>
<keyword evidence="3 5" id="KW-1133">Transmembrane helix</keyword>
<dbReference type="PRINTS" id="PR01035">
    <property type="entry name" value="TCRTETA"/>
</dbReference>
<evidence type="ECO:0000256" key="1">
    <source>
        <dbReference type="ARBA" id="ARBA00004651"/>
    </source>
</evidence>
<evidence type="ECO:0000313" key="7">
    <source>
        <dbReference type="EMBL" id="BDV30927.1"/>
    </source>
</evidence>
<name>A0ABM8DZ48_9MICO</name>
<keyword evidence="2 5" id="KW-0812">Transmembrane</keyword>
<gene>
    <name evidence="7" type="ORF">Microterr_15870</name>
</gene>
<feature type="transmembrane region" description="Helical" evidence="5">
    <location>
        <begin position="224"/>
        <end position="248"/>
    </location>
</feature>
<feature type="transmembrane region" description="Helical" evidence="5">
    <location>
        <begin position="260"/>
        <end position="278"/>
    </location>
</feature>
<feature type="transmembrane region" description="Helical" evidence="5">
    <location>
        <begin position="348"/>
        <end position="368"/>
    </location>
</feature>
<accession>A0ABM8DZ48</accession>
<evidence type="ECO:0000259" key="6">
    <source>
        <dbReference type="PROSITE" id="PS50850"/>
    </source>
</evidence>
<feature type="domain" description="Major facilitator superfamily (MFS) profile" evidence="6">
    <location>
        <begin position="2"/>
        <end position="373"/>
    </location>
</feature>
<evidence type="ECO:0000256" key="2">
    <source>
        <dbReference type="ARBA" id="ARBA00022692"/>
    </source>
</evidence>
<feature type="transmembrane region" description="Helical" evidence="5">
    <location>
        <begin position="156"/>
        <end position="176"/>
    </location>
</feature>
<dbReference type="InterPro" id="IPR001958">
    <property type="entry name" value="Tet-R_TetA/multi-R_MdtG-like"/>
</dbReference>
<feature type="transmembrane region" description="Helical" evidence="5">
    <location>
        <begin position="126"/>
        <end position="144"/>
    </location>
</feature>
<feature type="transmembrane region" description="Helical" evidence="5">
    <location>
        <begin position="284"/>
        <end position="304"/>
    </location>
</feature>
<reference evidence="7 8" key="1">
    <citation type="submission" date="2022-12" db="EMBL/GenBank/DDBJ databases">
        <title>Microbacterium terricola strain KV-448 chromosome, complete genome.</title>
        <authorList>
            <person name="Oshima T."/>
            <person name="Moriya T."/>
            <person name="Bessho Y."/>
        </authorList>
    </citation>
    <scope>NUCLEOTIDE SEQUENCE [LARGE SCALE GENOMIC DNA]</scope>
    <source>
        <strain evidence="7 8">KV-448</strain>
    </source>
</reference>
<evidence type="ECO:0000256" key="4">
    <source>
        <dbReference type="ARBA" id="ARBA00023136"/>
    </source>
</evidence>
<organism evidence="7 8">
    <name type="scientific">Microbacterium terricola</name>
    <dbReference type="NCBI Taxonomy" id="344163"/>
    <lineage>
        <taxon>Bacteria</taxon>
        <taxon>Bacillati</taxon>
        <taxon>Actinomycetota</taxon>
        <taxon>Actinomycetes</taxon>
        <taxon>Micrococcales</taxon>
        <taxon>Microbacteriaceae</taxon>
        <taxon>Microbacterium</taxon>
    </lineage>
</organism>
<dbReference type="InterPro" id="IPR036259">
    <property type="entry name" value="MFS_trans_sf"/>
</dbReference>
<dbReference type="InterPro" id="IPR011701">
    <property type="entry name" value="MFS"/>
</dbReference>
<protein>
    <submittedName>
        <fullName evidence="7">MFS transporter</fullName>
    </submittedName>
</protein>
<keyword evidence="4 5" id="KW-0472">Membrane</keyword>
<evidence type="ECO:0000256" key="5">
    <source>
        <dbReference type="SAM" id="Phobius"/>
    </source>
</evidence>
<feature type="transmembrane region" description="Helical" evidence="5">
    <location>
        <begin position="325"/>
        <end position="342"/>
    </location>
</feature>
<dbReference type="SUPFAM" id="SSF103473">
    <property type="entry name" value="MFS general substrate transporter"/>
    <property type="match status" value="1"/>
</dbReference>
<dbReference type="EMBL" id="AP027141">
    <property type="protein sequence ID" value="BDV30927.1"/>
    <property type="molecule type" value="Genomic_DNA"/>
</dbReference>
<comment type="subcellular location">
    <subcellularLocation>
        <location evidence="1">Cell membrane</location>
        <topology evidence="1">Multi-pass membrane protein</topology>
    </subcellularLocation>
</comment>
<feature type="transmembrane region" description="Helical" evidence="5">
    <location>
        <begin position="99"/>
        <end position="119"/>
    </location>
</feature>
<evidence type="ECO:0000313" key="8">
    <source>
        <dbReference type="Proteomes" id="UP001317779"/>
    </source>
</evidence>
<dbReference type="InterPro" id="IPR053200">
    <property type="entry name" value="YfmO-like"/>
</dbReference>
<dbReference type="Pfam" id="PF07690">
    <property type="entry name" value="MFS_1"/>
    <property type="match status" value="1"/>
</dbReference>
<sequence length="395" mass="40303">MQVWAVAFACVVAFMGIGLVDPILPAIAESLQASPVETELLFTSYLLVTGLAMLITSYISSRIGAKATLLIGLTLIIAFSLACALSGSVDAVIGFRAGWGLGNALFISTALATIVGAASGGSGAAIILYEAALGIGIAVGPLLGGLLGEVSWRGPFFGVAVLMAVAFIAIAVLLRTPGEKREPVRLSAPFRALGRPALAVLAAAALFYNIGFFVLLAFSPFPLGFGAMGIGFTFFGWGVALAITSVWVAPILTRRMPRTAVLMLILPLLAVDLLAAALMVDSPAGLVVCIVIGGMLLGIVNTVLTESVMEATDLPRSVASSSYSAVRFLGGAAAPPLAALLWHLYGAAVPYLCAAASVLIATVIIALGRRVLAPVDARELQPADEAAAVLVGDAA</sequence>
<dbReference type="Proteomes" id="UP001317779">
    <property type="component" value="Chromosome"/>
</dbReference>
<keyword evidence="8" id="KW-1185">Reference proteome</keyword>
<feature type="transmembrane region" description="Helical" evidence="5">
    <location>
        <begin position="67"/>
        <end position="87"/>
    </location>
</feature>
<dbReference type="Gene3D" id="1.20.1250.20">
    <property type="entry name" value="MFS general substrate transporter like domains"/>
    <property type="match status" value="1"/>
</dbReference>
<proteinExistence type="predicted"/>
<dbReference type="InterPro" id="IPR020846">
    <property type="entry name" value="MFS_dom"/>
</dbReference>
<dbReference type="PANTHER" id="PTHR43683:SF1">
    <property type="entry name" value="MULTIDRUG EFFLUX PROTEIN YFMO"/>
    <property type="match status" value="1"/>
</dbReference>